<feature type="region of interest" description="Disordered" evidence="2">
    <location>
        <begin position="633"/>
        <end position="653"/>
    </location>
</feature>
<dbReference type="InterPro" id="IPR036915">
    <property type="entry name" value="Cyclin-like_sf"/>
</dbReference>
<dbReference type="CDD" id="cd20529">
    <property type="entry name" value="CYCLIN_CCNJ-like_rpt2"/>
    <property type="match status" value="1"/>
</dbReference>
<feature type="compositionally biased region" description="Low complexity" evidence="2">
    <location>
        <begin position="507"/>
        <end position="517"/>
    </location>
</feature>
<dbReference type="Proteomes" id="UP000039865">
    <property type="component" value="Unassembled WGS sequence"/>
</dbReference>
<evidence type="ECO:0000259" key="3">
    <source>
        <dbReference type="SMART" id="SM01332"/>
    </source>
</evidence>
<feature type="region of interest" description="Disordered" evidence="2">
    <location>
        <begin position="593"/>
        <end position="613"/>
    </location>
</feature>
<evidence type="ECO:0000256" key="2">
    <source>
        <dbReference type="SAM" id="MobiDB-lite"/>
    </source>
</evidence>
<feature type="compositionally biased region" description="Basic and acidic residues" evidence="2">
    <location>
        <begin position="981"/>
        <end position="994"/>
    </location>
</feature>
<dbReference type="Gene3D" id="1.10.472.10">
    <property type="entry name" value="Cyclin-like"/>
    <property type="match status" value="2"/>
</dbReference>
<dbReference type="EMBL" id="CCKQ01018144">
    <property type="protein sequence ID" value="CDW90074.1"/>
    <property type="molecule type" value="Genomic_DNA"/>
</dbReference>
<feature type="region of interest" description="Disordered" evidence="2">
    <location>
        <begin position="1037"/>
        <end position="1058"/>
    </location>
</feature>
<feature type="domain" description="Cyclin C-terminal" evidence="3">
    <location>
        <begin position="247"/>
        <end position="358"/>
    </location>
</feature>
<keyword evidence="1" id="KW-0195">Cyclin</keyword>
<gene>
    <name evidence="4" type="primary">Contig2360.g2547</name>
    <name evidence="4" type="ORF">STYLEM_19214</name>
</gene>
<protein>
    <recommendedName>
        <fullName evidence="3">Cyclin C-terminal domain-containing protein</fullName>
    </recommendedName>
</protein>
<dbReference type="SUPFAM" id="SSF47954">
    <property type="entry name" value="Cyclin-like"/>
    <property type="match status" value="2"/>
</dbReference>
<feature type="region of interest" description="Disordered" evidence="2">
    <location>
        <begin position="449"/>
        <end position="484"/>
    </location>
</feature>
<dbReference type="InterPro" id="IPR006671">
    <property type="entry name" value="Cyclin_N"/>
</dbReference>
<reference evidence="4 5" key="1">
    <citation type="submission" date="2014-06" db="EMBL/GenBank/DDBJ databases">
        <authorList>
            <person name="Swart Estienne"/>
        </authorList>
    </citation>
    <scope>NUCLEOTIDE SEQUENCE [LARGE SCALE GENOMIC DNA]</scope>
    <source>
        <strain evidence="4 5">130c</strain>
    </source>
</reference>
<dbReference type="InterPro" id="IPR004367">
    <property type="entry name" value="Cyclin_C-dom"/>
</dbReference>
<feature type="region of interest" description="Disordered" evidence="2">
    <location>
        <begin position="980"/>
        <end position="1002"/>
    </location>
</feature>
<sequence>MPNSTQNQNYSVVLTQNYCSVDVQPPLPQIYCDHKSIVKQRSQKSDSKIKRYCSKCGCFIAQNGLTTVKELGFNFQADISPIEQYETILEDEQFMSYFHYYQTHTSIMSESDKADLNSLVISDLQKSIQDRNSSGKVQNGSMLQAALVSDKQRVRKLALKAQMCLLLASKYDELDDRIPMIRDFQKLARYEFAYKECKDEEELVLNQLNWNLQFLTPVHSIQSLQSLGIVFEDDRIQSELDSQNTAPLTDKLIRDVRRKSDQFADLSAKSEWEFQLYPPSVVGLSCILAARFDLKIVPMWNEKFQEITGYTIDPYNEIFECFEKLYSLYDQNYKSIKLSLFCKIKTQKSLLSTCEPNPNGQTNDSIHIHQNNRKSKILESNMNIINDSFIVQKGSRDIRDTSNTHLNEYEYNDENDLGDESMLSKKLIDQIPSLQNSNKQSHILFNNVPSAQQSQRSSVSHLNLQKPGVSNQTKQSIIRDSQKLVQKRKYDLAKVNKENQQAPAHNPPTNKNNSKSKPVQKSCRLSSNPGNKYDDLALKLQSIDSTKNFNTSQLMSMPVTRCTTNISHVNNHLNSTTNSQAQNKNMNLSLKQRNQSASNLHAQQANNNQQQQAHIPGAYPQKSMIKLNLITQKVQSHHHHQQQQQNQTHQKIGQVPSSINHNITNLQPNRVSTIKSQNNSRSRKQSICSGSSITRYQYNASIPKQSNCLISSSIVNQKLRAHQSSESILKVDQKAITSKSNRQSTSNVKIEVSKVHPQRDSSSNNQKITELVQKYQSENTIYEKSLITGRNSNLSMLGGFQAHSKTFAALHNTIAIQHNSSIERSASECDNHKSIPKRENQKPLSQSLLNGRVTKSGDRLQFQTIQEPRKTRIAIMEEENEGEKSNIEFDQTQLQINYDEFQVAEEDSVVIKRPMSSKKSKSLENVNKLVKNRKASVTSKAIIELYKKQYQQQSTSQCDTRNYSVQQPTKTTTVDMSYNNEHNHSKNHSKDHFKNNVSGGSNPKTNYIKKNINFISVLNNHAMISLENSNIIDQNRTREVRQEARDNSNAQSKRNSRCQMYPQQLLSYNQINQPKNMLFSNSSISQSRFDKNKHHNTSTSNNQSLNARGGASLSKSNQPSNKALLQNKSQAIFIDERKSYELSKLNQDYFVLNPETTLEEVDQDETLQLEKVENANHIKVRTIQYAYNLSASSSQIHLKERPYHRFLNQDSKQNFKDFSKNFKEKAKKSPVQSQVPKLKFETIKIKIISPKGLEEKSPKVQQLKSQQFISKNDKFLKNGRRASNQSLNLELQPHSGLPPLSHRSNQSNNNIDKSYQIMNTSSTQSLVKYHKFQARKPQKTATNHSLIEQALLKKSKLHSILKPFESYQAPQTLDNTYETTFDEKNNSSYANIPQVQNIPKNRSINRSSLMIPVLNQQQIQHPNPIKNMSLIQIKSPHNVQQCSNNNASSACQNAQQDIPPAPGYNAKQMKHSQVLKSNNKLQKSIEKSLPTIQAPVSARVSNRYNELSTKDMVIKEEDEYRQITGLFKKATLNGHKYYNNHK</sequence>
<feature type="region of interest" description="Disordered" evidence="2">
    <location>
        <begin position="1290"/>
        <end position="1310"/>
    </location>
</feature>
<proteinExistence type="predicted"/>
<accession>A0A078B6R8</accession>
<feature type="compositionally biased region" description="Low complexity" evidence="2">
    <location>
        <begin position="594"/>
        <end position="613"/>
    </location>
</feature>
<feature type="compositionally biased region" description="Polar residues" evidence="2">
    <location>
        <begin position="1047"/>
        <end position="1058"/>
    </location>
</feature>
<evidence type="ECO:0000313" key="4">
    <source>
        <dbReference type="EMBL" id="CDW90074.1"/>
    </source>
</evidence>
<dbReference type="OrthoDB" id="285802at2759"/>
<feature type="compositionally biased region" description="Basic and acidic residues" evidence="2">
    <location>
        <begin position="1037"/>
        <end position="1046"/>
    </location>
</feature>
<dbReference type="InParanoid" id="A0A078B6R8"/>
<evidence type="ECO:0000313" key="5">
    <source>
        <dbReference type="Proteomes" id="UP000039865"/>
    </source>
</evidence>
<feature type="compositionally biased region" description="Polar residues" evidence="2">
    <location>
        <begin position="1097"/>
        <end position="1106"/>
    </location>
</feature>
<feature type="region of interest" description="Disordered" evidence="2">
    <location>
        <begin position="1086"/>
        <end position="1119"/>
    </location>
</feature>
<name>A0A078B6R8_STYLE</name>
<evidence type="ECO:0000256" key="1">
    <source>
        <dbReference type="ARBA" id="ARBA00023127"/>
    </source>
</evidence>
<organism evidence="4 5">
    <name type="scientific">Stylonychia lemnae</name>
    <name type="common">Ciliate</name>
    <dbReference type="NCBI Taxonomy" id="5949"/>
    <lineage>
        <taxon>Eukaryota</taxon>
        <taxon>Sar</taxon>
        <taxon>Alveolata</taxon>
        <taxon>Ciliophora</taxon>
        <taxon>Intramacronucleata</taxon>
        <taxon>Spirotrichea</taxon>
        <taxon>Stichotrichia</taxon>
        <taxon>Sporadotrichida</taxon>
        <taxon>Oxytrichidae</taxon>
        <taxon>Stylonychinae</taxon>
        <taxon>Stylonychia</taxon>
    </lineage>
</organism>
<feature type="region of interest" description="Disordered" evidence="2">
    <location>
        <begin position="496"/>
        <end position="531"/>
    </location>
</feature>
<dbReference type="SMART" id="SM01332">
    <property type="entry name" value="Cyclin_C"/>
    <property type="match status" value="1"/>
</dbReference>
<keyword evidence="5" id="KW-1185">Reference proteome</keyword>
<dbReference type="Pfam" id="PF00134">
    <property type="entry name" value="Cyclin_N"/>
    <property type="match status" value="1"/>
</dbReference>
<feature type="compositionally biased region" description="Polar residues" evidence="2">
    <location>
        <begin position="449"/>
        <end position="479"/>
    </location>
</feature>